<evidence type="ECO:0000313" key="2">
    <source>
        <dbReference type="EnsemblPlants" id="Ma11_p21570.1"/>
    </source>
</evidence>
<proteinExistence type="predicted"/>
<keyword evidence="3" id="KW-1185">Reference proteome</keyword>
<name>A0A804LAC6_MUSAM</name>
<dbReference type="AlphaFoldDB" id="A0A804LAC6"/>
<dbReference type="InParanoid" id="A0A804LAC6"/>
<reference evidence="1" key="1">
    <citation type="submission" date="2021-03" db="EMBL/GenBank/DDBJ databases">
        <authorList>
            <consortium name="Genoscope - CEA"/>
            <person name="William W."/>
        </authorList>
    </citation>
    <scope>NUCLEOTIDE SEQUENCE</scope>
    <source>
        <strain evidence="1">Doubled-haploid Pahang</strain>
    </source>
</reference>
<accession>A0A804LAC6</accession>
<dbReference type="EnsemblPlants" id="Ma11_t21570.1">
    <property type="protein sequence ID" value="Ma11_p21570.1"/>
    <property type="gene ID" value="Ma11_g21570"/>
</dbReference>
<sequence>MIWVFCANSIPGILEVWSAHDRNYFPFDKYFLINCRKLGSFTCLLVLELLCLSYHALAASQQSQGMDVACLFSTYSHLNPLFLA</sequence>
<dbReference type="Proteomes" id="UP000012960">
    <property type="component" value="Unplaced"/>
</dbReference>
<gene>
    <name evidence="1" type="ORF">GSMUA_03540.1</name>
</gene>
<dbReference type="EMBL" id="HG996475">
    <property type="protein sequence ID" value="CAG1865274.1"/>
    <property type="molecule type" value="Genomic_DNA"/>
</dbReference>
<evidence type="ECO:0000313" key="3">
    <source>
        <dbReference type="Proteomes" id="UP000012960"/>
    </source>
</evidence>
<organism evidence="2 3">
    <name type="scientific">Musa acuminata subsp. malaccensis</name>
    <name type="common">Wild banana</name>
    <name type="synonym">Musa malaccensis</name>
    <dbReference type="NCBI Taxonomy" id="214687"/>
    <lineage>
        <taxon>Eukaryota</taxon>
        <taxon>Viridiplantae</taxon>
        <taxon>Streptophyta</taxon>
        <taxon>Embryophyta</taxon>
        <taxon>Tracheophyta</taxon>
        <taxon>Spermatophyta</taxon>
        <taxon>Magnoliopsida</taxon>
        <taxon>Liliopsida</taxon>
        <taxon>Zingiberales</taxon>
        <taxon>Musaceae</taxon>
        <taxon>Musa</taxon>
    </lineage>
</organism>
<dbReference type="Gramene" id="Ma11_t21570.1">
    <property type="protein sequence ID" value="Ma11_p21570.1"/>
    <property type="gene ID" value="Ma11_g21570"/>
</dbReference>
<protein>
    <submittedName>
        <fullName evidence="1">(wild Malaysian banana) hypothetical protein</fullName>
    </submittedName>
</protein>
<evidence type="ECO:0000313" key="1">
    <source>
        <dbReference type="EMBL" id="CAG1865274.1"/>
    </source>
</evidence>
<reference evidence="2" key="2">
    <citation type="submission" date="2021-05" db="UniProtKB">
        <authorList>
            <consortium name="EnsemblPlants"/>
        </authorList>
    </citation>
    <scope>IDENTIFICATION</scope>
    <source>
        <strain evidence="2">subsp. malaccensis</strain>
    </source>
</reference>